<dbReference type="GeneID" id="575816"/>
<organism evidence="11 12">
    <name type="scientific">Strongylocentrotus purpuratus</name>
    <name type="common">Purple sea urchin</name>
    <dbReference type="NCBI Taxonomy" id="7668"/>
    <lineage>
        <taxon>Eukaryota</taxon>
        <taxon>Metazoa</taxon>
        <taxon>Echinodermata</taxon>
        <taxon>Eleutherozoa</taxon>
        <taxon>Echinozoa</taxon>
        <taxon>Echinoidea</taxon>
        <taxon>Euechinoidea</taxon>
        <taxon>Echinacea</taxon>
        <taxon>Camarodonta</taxon>
        <taxon>Echinidea</taxon>
        <taxon>Strongylocentrotidae</taxon>
        <taxon>Strongylocentrotus</taxon>
    </lineage>
</organism>
<keyword evidence="5 7" id="KW-0697">Rotamase</keyword>
<dbReference type="EC" id="5.2.1.8" evidence="2 7"/>
<feature type="compositionally biased region" description="Basic and acidic residues" evidence="9">
    <location>
        <begin position="450"/>
        <end position="469"/>
    </location>
</feature>
<dbReference type="PANTHER" id="PTHR46512">
    <property type="entry name" value="PEPTIDYLPROLYL ISOMERASE"/>
    <property type="match status" value="1"/>
</dbReference>
<keyword evidence="3" id="KW-0677">Repeat</keyword>
<evidence type="ECO:0000256" key="9">
    <source>
        <dbReference type="SAM" id="MobiDB-lite"/>
    </source>
</evidence>
<reference evidence="11" key="2">
    <citation type="submission" date="2021-01" db="UniProtKB">
        <authorList>
            <consortium name="EnsemblMetazoa"/>
        </authorList>
    </citation>
    <scope>IDENTIFICATION</scope>
</reference>
<evidence type="ECO:0000256" key="8">
    <source>
        <dbReference type="PROSITE-ProRule" id="PRU00339"/>
    </source>
</evidence>
<evidence type="ECO:0000313" key="12">
    <source>
        <dbReference type="Proteomes" id="UP000007110"/>
    </source>
</evidence>
<dbReference type="InterPro" id="IPR019734">
    <property type="entry name" value="TPR_rpt"/>
</dbReference>
<feature type="domain" description="PPIase FKBP-type" evidence="10">
    <location>
        <begin position="174"/>
        <end position="260"/>
    </location>
</feature>
<feature type="region of interest" description="Disordered" evidence="9">
    <location>
        <begin position="445"/>
        <end position="518"/>
    </location>
</feature>
<dbReference type="Proteomes" id="UP000007110">
    <property type="component" value="Unassembled WGS sequence"/>
</dbReference>
<dbReference type="Gene3D" id="3.10.50.40">
    <property type="match status" value="2"/>
</dbReference>
<proteinExistence type="predicted"/>
<keyword evidence="6 7" id="KW-0413">Isomerase</keyword>
<dbReference type="OrthoDB" id="433738at2759"/>
<feature type="compositionally biased region" description="Basic and acidic residues" evidence="9">
    <location>
        <begin position="43"/>
        <end position="54"/>
    </location>
</feature>
<dbReference type="FunFam" id="1.25.40.10:FF:000008">
    <property type="entry name" value="Peptidylprolyl isomerase"/>
    <property type="match status" value="1"/>
</dbReference>
<dbReference type="InterPro" id="IPR001179">
    <property type="entry name" value="PPIase_FKBP_dom"/>
</dbReference>
<dbReference type="InterPro" id="IPR046357">
    <property type="entry name" value="PPIase_dom_sf"/>
</dbReference>
<dbReference type="FunCoup" id="A0A7M7P2T6">
    <property type="interactions" value="2088"/>
</dbReference>
<evidence type="ECO:0000256" key="4">
    <source>
        <dbReference type="ARBA" id="ARBA00022803"/>
    </source>
</evidence>
<dbReference type="EnsemblMetazoa" id="XM_030989622">
    <property type="protein sequence ID" value="XP_030845482"/>
    <property type="gene ID" value="LOC575816"/>
</dbReference>
<evidence type="ECO:0000256" key="3">
    <source>
        <dbReference type="ARBA" id="ARBA00022737"/>
    </source>
</evidence>
<dbReference type="InParanoid" id="A0A7M7P2T6"/>
<dbReference type="PROSITE" id="PS50059">
    <property type="entry name" value="FKBP_PPIASE"/>
    <property type="match status" value="2"/>
</dbReference>
<dbReference type="OMA" id="FGAEGNE"/>
<feature type="repeat" description="TPR" evidence="8">
    <location>
        <begin position="360"/>
        <end position="393"/>
    </location>
</feature>
<sequence length="518" mass="58335">MTNGDDNKPSITTEDEYQPFPDPLMGTGQDVTPNGDGGVLKAIRKEGDTTEEDRPFKGDKVFVHYVGSLTDGVLFDSSRSRNEKFSFTLGKGEVIKAWDMGVATMRRGEIAVITCKPEYAYGKSSKAKIPANSTLVFEVELFDWKGEDLSEDNDEGIVRRIVTEGQEYDTPNDEAKVEAHIIGRYDGKEFENRDVEYTVTEGSDAGIVEGLEIAIKRMKKGEVARLKVKSKYAYGSQGKAEYNIPGNADVTYEVLLKNFEKAKEPWEMDIAEKLEQSEVVKAKGTNYFKQGRYQDAIKQWKKIITYLDKETITEEEQKKKSDAMQLAANLNVAMAAIKAEEFLEAVSHCDKAIEFDAVSVKGYFRRGQAYYHLTEYEKGKVDFLKVLEIEPENKAAKNQLTLSNQKLKQHLEKEKKIYGNMFERFADQDRREKLARERARGDLEVGVFSDGEKKTTGSEEENEGSKEGGEQIEEEAKESLPAEAEVKEESKEPKESLPAEAGVKEESKEPKESLPAED</sequence>
<evidence type="ECO:0000256" key="1">
    <source>
        <dbReference type="ARBA" id="ARBA00000971"/>
    </source>
</evidence>
<dbReference type="GO" id="GO:0003755">
    <property type="term" value="F:peptidyl-prolyl cis-trans isomerase activity"/>
    <property type="evidence" value="ECO:0007669"/>
    <property type="project" value="UniProtKB-KW"/>
</dbReference>
<dbReference type="Pfam" id="PF13181">
    <property type="entry name" value="TPR_8"/>
    <property type="match status" value="1"/>
</dbReference>
<dbReference type="RefSeq" id="XP_030845484.1">
    <property type="nucleotide sequence ID" value="XM_030989624.1"/>
</dbReference>
<evidence type="ECO:0000313" key="11">
    <source>
        <dbReference type="EnsemblMetazoa" id="XP_030845482"/>
    </source>
</evidence>
<dbReference type="PANTHER" id="PTHR46512:SF9">
    <property type="entry name" value="PEPTIDYLPROLYL ISOMERASE"/>
    <property type="match status" value="1"/>
</dbReference>
<keyword evidence="12" id="KW-1185">Reference proteome</keyword>
<comment type="catalytic activity">
    <reaction evidence="1 7">
        <text>[protein]-peptidylproline (omega=180) = [protein]-peptidylproline (omega=0)</text>
        <dbReference type="Rhea" id="RHEA:16237"/>
        <dbReference type="Rhea" id="RHEA-COMP:10747"/>
        <dbReference type="Rhea" id="RHEA-COMP:10748"/>
        <dbReference type="ChEBI" id="CHEBI:83833"/>
        <dbReference type="ChEBI" id="CHEBI:83834"/>
        <dbReference type="EC" id="5.2.1.8"/>
    </reaction>
</comment>
<dbReference type="SUPFAM" id="SSF48452">
    <property type="entry name" value="TPR-like"/>
    <property type="match status" value="1"/>
</dbReference>
<reference evidence="12" key="1">
    <citation type="submission" date="2015-02" db="EMBL/GenBank/DDBJ databases">
        <title>Genome sequencing for Strongylocentrotus purpuratus.</title>
        <authorList>
            <person name="Murali S."/>
            <person name="Liu Y."/>
            <person name="Vee V."/>
            <person name="English A."/>
            <person name="Wang M."/>
            <person name="Skinner E."/>
            <person name="Han Y."/>
            <person name="Muzny D.M."/>
            <person name="Worley K.C."/>
            <person name="Gibbs R.A."/>
        </authorList>
    </citation>
    <scope>NUCLEOTIDE SEQUENCE</scope>
</reference>
<dbReference type="AlphaFoldDB" id="A0A7M7P2T6"/>
<evidence type="ECO:0000256" key="7">
    <source>
        <dbReference type="PROSITE-ProRule" id="PRU00277"/>
    </source>
</evidence>
<evidence type="ECO:0000256" key="2">
    <source>
        <dbReference type="ARBA" id="ARBA00013194"/>
    </source>
</evidence>
<dbReference type="FunFam" id="3.10.50.40:FF:000013">
    <property type="entry name" value="Peptidylprolyl isomerase"/>
    <property type="match status" value="1"/>
</dbReference>
<dbReference type="InterPro" id="IPR050754">
    <property type="entry name" value="FKBP4/5/8-like"/>
</dbReference>
<accession>A0A7M7P2T6</accession>
<dbReference type="InterPro" id="IPR011990">
    <property type="entry name" value="TPR-like_helical_dom_sf"/>
</dbReference>
<dbReference type="FunFam" id="3.10.50.40:FF:000006">
    <property type="entry name" value="Peptidyl-prolyl cis-trans isomerase"/>
    <property type="match status" value="1"/>
</dbReference>
<keyword evidence="4 8" id="KW-0802">TPR repeat</keyword>
<dbReference type="SUPFAM" id="SSF54534">
    <property type="entry name" value="FKBP-like"/>
    <property type="match status" value="2"/>
</dbReference>
<dbReference type="RefSeq" id="XP_030845482.1">
    <property type="nucleotide sequence ID" value="XM_030989622.1"/>
</dbReference>
<name>A0A7M7P2T6_STRPU</name>
<dbReference type="EnsemblMetazoa" id="XM_030989624">
    <property type="protein sequence ID" value="XP_030845484"/>
    <property type="gene ID" value="LOC575816"/>
</dbReference>
<feature type="compositionally biased region" description="Basic and acidic residues" evidence="9">
    <location>
        <begin position="477"/>
        <end position="518"/>
    </location>
</feature>
<evidence type="ECO:0000256" key="6">
    <source>
        <dbReference type="ARBA" id="ARBA00023235"/>
    </source>
</evidence>
<feature type="domain" description="PPIase FKBP-type" evidence="10">
    <location>
        <begin position="58"/>
        <end position="145"/>
    </location>
</feature>
<protein>
    <recommendedName>
        <fullName evidence="2 7">peptidylprolyl isomerase</fullName>
        <ecNumber evidence="2 7">5.2.1.8</ecNumber>
    </recommendedName>
</protein>
<dbReference type="Gene3D" id="1.25.40.10">
    <property type="entry name" value="Tetratricopeptide repeat domain"/>
    <property type="match status" value="1"/>
</dbReference>
<evidence type="ECO:0000256" key="5">
    <source>
        <dbReference type="ARBA" id="ARBA00023110"/>
    </source>
</evidence>
<dbReference type="Pfam" id="PF00254">
    <property type="entry name" value="FKBP_C"/>
    <property type="match status" value="2"/>
</dbReference>
<dbReference type="KEGG" id="spu:575816"/>
<dbReference type="SMART" id="SM00028">
    <property type="entry name" value="TPR"/>
    <property type="match status" value="3"/>
</dbReference>
<evidence type="ECO:0000259" key="10">
    <source>
        <dbReference type="PROSITE" id="PS50059"/>
    </source>
</evidence>
<dbReference type="PROSITE" id="PS50005">
    <property type="entry name" value="TPR"/>
    <property type="match status" value="1"/>
</dbReference>
<feature type="region of interest" description="Disordered" evidence="9">
    <location>
        <begin position="1"/>
        <end position="54"/>
    </location>
</feature>